<protein>
    <submittedName>
        <fullName evidence="2">Uncharacterized protein</fullName>
    </submittedName>
</protein>
<dbReference type="EMBL" id="JBICBT010001383">
    <property type="protein sequence ID" value="KAL3070191.1"/>
    <property type="molecule type" value="Genomic_DNA"/>
</dbReference>
<dbReference type="Proteomes" id="UP001620626">
    <property type="component" value="Unassembled WGS sequence"/>
</dbReference>
<gene>
    <name evidence="2" type="ORF">niasHT_039384</name>
</gene>
<organism evidence="2 3">
    <name type="scientific">Heterodera trifolii</name>
    <dbReference type="NCBI Taxonomy" id="157864"/>
    <lineage>
        <taxon>Eukaryota</taxon>
        <taxon>Metazoa</taxon>
        <taxon>Ecdysozoa</taxon>
        <taxon>Nematoda</taxon>
        <taxon>Chromadorea</taxon>
        <taxon>Rhabditida</taxon>
        <taxon>Tylenchina</taxon>
        <taxon>Tylenchomorpha</taxon>
        <taxon>Tylenchoidea</taxon>
        <taxon>Heteroderidae</taxon>
        <taxon>Heteroderinae</taxon>
        <taxon>Heterodera</taxon>
    </lineage>
</organism>
<keyword evidence="3" id="KW-1185">Reference proteome</keyword>
<sequence>MGGPTGWLAHNGRRLDVASGNALRDETPTSTDGWTTIIIRKNNTQSCTSLEAHGSRSCPEGTTTTERGRRLFGISGNA</sequence>
<feature type="region of interest" description="Disordered" evidence="1">
    <location>
        <begin position="49"/>
        <end position="78"/>
    </location>
</feature>
<comment type="caution">
    <text evidence="2">The sequence shown here is derived from an EMBL/GenBank/DDBJ whole genome shotgun (WGS) entry which is preliminary data.</text>
</comment>
<proteinExistence type="predicted"/>
<evidence type="ECO:0000256" key="1">
    <source>
        <dbReference type="SAM" id="MobiDB-lite"/>
    </source>
</evidence>
<reference evidence="2 3" key="1">
    <citation type="submission" date="2024-10" db="EMBL/GenBank/DDBJ databases">
        <authorList>
            <person name="Kim D."/>
        </authorList>
    </citation>
    <scope>NUCLEOTIDE SEQUENCE [LARGE SCALE GENOMIC DNA]</scope>
    <source>
        <strain evidence="2">BH-2024</strain>
    </source>
</reference>
<evidence type="ECO:0000313" key="3">
    <source>
        <dbReference type="Proteomes" id="UP001620626"/>
    </source>
</evidence>
<name>A0ABD2HTL7_9BILA</name>
<evidence type="ECO:0000313" key="2">
    <source>
        <dbReference type="EMBL" id="KAL3070191.1"/>
    </source>
</evidence>
<dbReference type="AlphaFoldDB" id="A0ABD2HTL7"/>
<accession>A0ABD2HTL7</accession>